<organism evidence="1">
    <name type="scientific">Siphoviridae sp. ctzyE57</name>
    <dbReference type="NCBI Taxonomy" id="2827982"/>
    <lineage>
        <taxon>Viruses</taxon>
        <taxon>Duplodnaviria</taxon>
        <taxon>Heunggongvirae</taxon>
        <taxon>Uroviricota</taxon>
        <taxon>Caudoviricetes</taxon>
    </lineage>
</organism>
<evidence type="ECO:0008006" key="2">
    <source>
        <dbReference type="Google" id="ProtNLM"/>
    </source>
</evidence>
<proteinExistence type="predicted"/>
<protein>
    <recommendedName>
        <fullName evidence="2">DUF3168 domain-containing protein</fullName>
    </recommendedName>
</protein>
<reference evidence="1" key="1">
    <citation type="journal article" date="2021" name="Proc. Natl. Acad. Sci. U.S.A.">
        <title>A Catalog of Tens of Thousands of Viruses from Human Metagenomes Reveals Hidden Associations with Chronic Diseases.</title>
        <authorList>
            <person name="Tisza M.J."/>
            <person name="Buck C.B."/>
        </authorList>
    </citation>
    <scope>NUCLEOTIDE SEQUENCE</scope>
    <source>
        <strain evidence="1">CtzyE57</strain>
    </source>
</reference>
<evidence type="ECO:0000313" key="1">
    <source>
        <dbReference type="EMBL" id="DAF50155.1"/>
    </source>
</evidence>
<accession>A0A8S5SH45</accession>
<sequence>MIDIESDIIRAVEQAVTQKRPDVAVYDMEIRGEAVFPCIVLYEADNYSLMSSRDTGSTDNHAQVMYELNVYSNLTAGRKRDCRAIYALADEALCRMGFTRMGTSPVDMQDATIYRLTGRYSAVVGRDKMIYRRA</sequence>
<dbReference type="EMBL" id="BK032592">
    <property type="protein sequence ID" value="DAF50155.1"/>
    <property type="molecule type" value="Genomic_DNA"/>
</dbReference>
<name>A0A8S5SH45_9CAUD</name>